<dbReference type="RefSeq" id="WP_345549813.1">
    <property type="nucleotide sequence ID" value="NZ_BAABRT010000007.1"/>
</dbReference>
<keyword evidence="2" id="KW-1185">Reference proteome</keyword>
<dbReference type="Gene3D" id="3.40.50.150">
    <property type="entry name" value="Vaccinia Virus protein VP39"/>
    <property type="match status" value="1"/>
</dbReference>
<comment type="caution">
    <text evidence="1">The sequence shown here is derived from an EMBL/GenBank/DDBJ whole genome shotgun (WGS) entry which is preliminary data.</text>
</comment>
<accession>A0ABP9WQ00</accession>
<evidence type="ECO:0000313" key="1">
    <source>
        <dbReference type="EMBL" id="GAA5524683.1"/>
    </source>
</evidence>
<protein>
    <recommendedName>
        <fullName evidence="3">DUF938 domain-containing protein</fullName>
    </recommendedName>
</protein>
<dbReference type="Proteomes" id="UP001408594">
    <property type="component" value="Unassembled WGS sequence"/>
</dbReference>
<dbReference type="InterPro" id="IPR010342">
    <property type="entry name" value="DUF938"/>
</dbReference>
<gene>
    <name evidence="1" type="ORF">Maes01_01240</name>
</gene>
<name>A0ABP9WQ00_9GAMM</name>
<evidence type="ECO:0008006" key="3">
    <source>
        <dbReference type="Google" id="ProtNLM"/>
    </source>
</evidence>
<reference evidence="1 2" key="1">
    <citation type="submission" date="2024-02" db="EMBL/GenBank/DDBJ databases">
        <title>Microbulbifer aestuariivivens NBRC 112533.</title>
        <authorList>
            <person name="Ichikawa N."/>
            <person name="Katano-Makiyama Y."/>
            <person name="Hidaka K."/>
        </authorList>
    </citation>
    <scope>NUCLEOTIDE SEQUENCE [LARGE SCALE GENOMIC DNA]</scope>
    <source>
        <strain evidence="1 2">NBRC 112533</strain>
    </source>
</reference>
<dbReference type="InterPro" id="IPR029063">
    <property type="entry name" value="SAM-dependent_MTases_sf"/>
</dbReference>
<sequence>MNTRLPQAPACARNREPILGELRRLLAGRRRLLEIGSGSGEHAVYCAAHFPELRWQTSDLPEKLAGIRQWLEACPSANLPPPLALDIEDCWPPLSVDTIFTANTLHIVSAAAVESLFRKLPQVLAPAGQLIAYGPFSEDGDFGAQSNLDFDAWLRARDPLSGIRDLCWLDALAAGAGMTRSETIAMPANNRLLVWRSTLQGCGSRGLLNEENR</sequence>
<dbReference type="PANTHER" id="PTHR20974">
    <property type="entry name" value="UPF0585 PROTEIN CG18661"/>
    <property type="match status" value="1"/>
</dbReference>
<proteinExistence type="predicted"/>
<evidence type="ECO:0000313" key="2">
    <source>
        <dbReference type="Proteomes" id="UP001408594"/>
    </source>
</evidence>
<dbReference type="EMBL" id="BAABRT010000007">
    <property type="protein sequence ID" value="GAA5524683.1"/>
    <property type="molecule type" value="Genomic_DNA"/>
</dbReference>
<organism evidence="1 2">
    <name type="scientific">Microbulbifer aestuariivivens</name>
    <dbReference type="NCBI Taxonomy" id="1908308"/>
    <lineage>
        <taxon>Bacteria</taxon>
        <taxon>Pseudomonadati</taxon>
        <taxon>Pseudomonadota</taxon>
        <taxon>Gammaproteobacteria</taxon>
        <taxon>Cellvibrionales</taxon>
        <taxon>Microbulbiferaceae</taxon>
        <taxon>Microbulbifer</taxon>
    </lineage>
</organism>
<dbReference type="Pfam" id="PF06080">
    <property type="entry name" value="DUF938"/>
    <property type="match status" value="1"/>
</dbReference>
<dbReference type="SUPFAM" id="SSF53335">
    <property type="entry name" value="S-adenosyl-L-methionine-dependent methyltransferases"/>
    <property type="match status" value="1"/>
</dbReference>
<dbReference type="PANTHER" id="PTHR20974:SF0">
    <property type="entry name" value="UPF0585 PROTEIN CG18661"/>
    <property type="match status" value="1"/>
</dbReference>